<evidence type="ECO:0000259" key="3">
    <source>
        <dbReference type="PROSITE" id="PS01031"/>
    </source>
</evidence>
<accession>A0A1H0T6L9</accession>
<dbReference type="RefSeq" id="WP_092224170.1">
    <property type="nucleotide sequence ID" value="NZ_FNJI01000022.1"/>
</dbReference>
<feature type="domain" description="SHSP" evidence="3">
    <location>
        <begin position="39"/>
        <end position="148"/>
    </location>
</feature>
<dbReference type="AlphaFoldDB" id="A0A1H0T6L9"/>
<dbReference type="InterPro" id="IPR031107">
    <property type="entry name" value="Small_HSP"/>
</dbReference>
<evidence type="ECO:0000256" key="1">
    <source>
        <dbReference type="PROSITE-ProRule" id="PRU00285"/>
    </source>
</evidence>
<dbReference type="STRING" id="91360.SAMN05660330_02952"/>
<sequence>MWTRINDIDRMFGAMNLLRSRMNRLFTDFDRSYGDDYGWKVISGGPKTNMYDLGEKLQIVAEVPGVAKEDLSVRIQGNYLELSGARKSDAPEGYRAHRVERGTTTFTRSFTLPTDVDAEKVAAELKDGILTMDLPKVEAAKPKQITIR</sequence>
<gene>
    <name evidence="4" type="ORF">SAMN05660330_02952</name>
</gene>
<dbReference type="Pfam" id="PF00011">
    <property type="entry name" value="HSP20"/>
    <property type="match status" value="1"/>
</dbReference>
<dbReference type="Proteomes" id="UP000199073">
    <property type="component" value="Unassembled WGS sequence"/>
</dbReference>
<organism evidence="4 5">
    <name type="scientific">Desulforhopalus singaporensis</name>
    <dbReference type="NCBI Taxonomy" id="91360"/>
    <lineage>
        <taxon>Bacteria</taxon>
        <taxon>Pseudomonadati</taxon>
        <taxon>Thermodesulfobacteriota</taxon>
        <taxon>Desulfobulbia</taxon>
        <taxon>Desulfobulbales</taxon>
        <taxon>Desulfocapsaceae</taxon>
        <taxon>Desulforhopalus</taxon>
    </lineage>
</organism>
<dbReference type="EMBL" id="FNJI01000022">
    <property type="protein sequence ID" value="SDP49624.1"/>
    <property type="molecule type" value="Genomic_DNA"/>
</dbReference>
<evidence type="ECO:0000313" key="4">
    <source>
        <dbReference type="EMBL" id="SDP49624.1"/>
    </source>
</evidence>
<evidence type="ECO:0000313" key="5">
    <source>
        <dbReference type="Proteomes" id="UP000199073"/>
    </source>
</evidence>
<keyword evidence="5" id="KW-1185">Reference proteome</keyword>
<dbReference type="PANTHER" id="PTHR11527">
    <property type="entry name" value="HEAT-SHOCK PROTEIN 20 FAMILY MEMBER"/>
    <property type="match status" value="1"/>
</dbReference>
<dbReference type="CDD" id="cd06464">
    <property type="entry name" value="ACD_sHsps-like"/>
    <property type="match status" value="1"/>
</dbReference>
<dbReference type="Gene3D" id="2.60.40.790">
    <property type="match status" value="1"/>
</dbReference>
<dbReference type="InterPro" id="IPR002068">
    <property type="entry name" value="A-crystallin/Hsp20_dom"/>
</dbReference>
<dbReference type="InterPro" id="IPR008978">
    <property type="entry name" value="HSP20-like_chaperone"/>
</dbReference>
<proteinExistence type="inferred from homology"/>
<comment type="similarity">
    <text evidence="1 2">Belongs to the small heat shock protein (HSP20) family.</text>
</comment>
<dbReference type="OrthoDB" id="189458at2"/>
<dbReference type="PROSITE" id="PS01031">
    <property type="entry name" value="SHSP"/>
    <property type="match status" value="1"/>
</dbReference>
<protein>
    <submittedName>
        <fullName evidence="4">HSP20 family protein</fullName>
    </submittedName>
</protein>
<evidence type="ECO:0000256" key="2">
    <source>
        <dbReference type="RuleBase" id="RU003616"/>
    </source>
</evidence>
<reference evidence="4 5" key="1">
    <citation type="submission" date="2016-10" db="EMBL/GenBank/DDBJ databases">
        <authorList>
            <person name="de Groot N.N."/>
        </authorList>
    </citation>
    <scope>NUCLEOTIDE SEQUENCE [LARGE SCALE GENOMIC DNA]</scope>
    <source>
        <strain evidence="4 5">DSM 12130</strain>
    </source>
</reference>
<name>A0A1H0T6L9_9BACT</name>
<dbReference type="SUPFAM" id="SSF49764">
    <property type="entry name" value="HSP20-like chaperones"/>
    <property type="match status" value="1"/>
</dbReference>